<dbReference type="GO" id="GO:0003723">
    <property type="term" value="F:RNA binding"/>
    <property type="evidence" value="ECO:0007669"/>
    <property type="project" value="InterPro"/>
</dbReference>
<dbReference type="Pfam" id="PF01535">
    <property type="entry name" value="PPR"/>
    <property type="match status" value="3"/>
</dbReference>
<feature type="repeat" description="PPR" evidence="2">
    <location>
        <begin position="129"/>
        <end position="163"/>
    </location>
</feature>
<keyword evidence="6" id="KW-1185">Reference proteome</keyword>
<dbReference type="InterPro" id="IPR011990">
    <property type="entry name" value="TPR-like_helical_dom_sf"/>
</dbReference>
<dbReference type="AlphaFoldDB" id="A0A2I0L2H8"/>
<dbReference type="PANTHER" id="PTHR24015:SF1063">
    <property type="entry name" value="OS12G0156900 PROTEIN"/>
    <property type="match status" value="1"/>
</dbReference>
<dbReference type="PROSITE" id="PS51375">
    <property type="entry name" value="PPR"/>
    <property type="match status" value="2"/>
</dbReference>
<feature type="region of interest" description="Disordered" evidence="3">
    <location>
        <begin position="1"/>
        <end position="22"/>
    </location>
</feature>
<feature type="region of interest" description="Disordered" evidence="3">
    <location>
        <begin position="285"/>
        <end position="308"/>
    </location>
</feature>
<dbReference type="FunFam" id="1.25.40.10:FF:000196">
    <property type="entry name" value="Pentatricopeptide repeat-containing protein At4g14850"/>
    <property type="match status" value="1"/>
</dbReference>
<dbReference type="Gene3D" id="3.80.10.10">
    <property type="entry name" value="Ribonuclease Inhibitor"/>
    <property type="match status" value="2"/>
</dbReference>
<evidence type="ECO:0000313" key="6">
    <source>
        <dbReference type="Proteomes" id="UP000233551"/>
    </source>
</evidence>
<proteinExistence type="predicted"/>
<dbReference type="NCBIfam" id="TIGR00756">
    <property type="entry name" value="PPR"/>
    <property type="match status" value="3"/>
</dbReference>
<evidence type="ECO:0000313" key="5">
    <source>
        <dbReference type="EMBL" id="PKI74914.1"/>
    </source>
</evidence>
<protein>
    <recommendedName>
        <fullName evidence="4">Disease resistance protein At4g27190-like leucine-rich repeats domain-containing protein</fullName>
    </recommendedName>
</protein>
<dbReference type="GO" id="GO:0009451">
    <property type="term" value="P:RNA modification"/>
    <property type="evidence" value="ECO:0007669"/>
    <property type="project" value="InterPro"/>
</dbReference>
<comment type="caution">
    <text evidence="5">The sequence shown here is derived from an EMBL/GenBank/DDBJ whole genome shotgun (WGS) entry which is preliminary data.</text>
</comment>
<dbReference type="InterPro" id="IPR057135">
    <property type="entry name" value="At4g27190-like_LRR"/>
</dbReference>
<evidence type="ECO:0000256" key="3">
    <source>
        <dbReference type="SAM" id="MobiDB-lite"/>
    </source>
</evidence>
<dbReference type="InterPro" id="IPR046960">
    <property type="entry name" value="PPR_At4g14850-like_plant"/>
</dbReference>
<evidence type="ECO:0000256" key="2">
    <source>
        <dbReference type="PROSITE-ProRule" id="PRU00708"/>
    </source>
</evidence>
<sequence length="750" mass="84148">MFRRRPKPTALPSSLPPKPSLPQIKQSHVRLVLSGHAADANVIGRLLLLLSLAQSTPPARYPLSVFRSLPRPSACGKARALGEGMQVHAHVVKLGFRKDVFIRNCLVHFYCACSSTESSCKVFNESERDVISWTAMITGYVQNGKLKEGPQCFRKMRESDLLRPNEANLVTVLSASAQLGLLWQGRLVHSIIDSLNFPMTVPLGTALVDMYAKCGSIEHSRYVFEQMSKRNIWTWNAMICGLATHGLGREALVLFESFLDEGLEPASVTFVGVFSACSRSGLVDEGGGGGGRRELGRAEARKPTGPVFVGPDGPSLSRPISIKERVYRGRLRSFRKGKVHPVVLVVLRQLKKLEVLDLHGTEIFNLPEEVVKLTNLGCLELSFRGDINSERNESEPIVLIPEGTISALSKLEELSIDVDPEDKRWERCIKAIFDEICGLRMLNTLKLYVPYVEHLMNFNRYSMPIDCFRFTVGRHANRIMSRFPQDLQYELERWDRCLKYVNGVGAPTDIKKALHHSTAFFLDRHATVTKLSEFGIENMQQLKCCIIGECNEIRYLLDGFDFSEEESNSEIVSEYSFAGHILGSLEFLYIYYMKSLRGTFTGPYRKCFCNLKCLTLQTCPQLAIIFTPELLGDLSNLEELTVEDCDDVTSLVTCEDSTLYENSCFLPKLKKMSLHYLPRLCFCCAASASAVYSELFSSILDLADTCSLFFFCAGTEEKSLTLSIISSFESLEGKDHPYQGKALFGFRVVF</sequence>
<feature type="repeat" description="PPR" evidence="2">
    <location>
        <begin position="231"/>
        <end position="265"/>
    </location>
</feature>
<accession>A0A2I0L2H8</accession>
<dbReference type="Pfam" id="PF23247">
    <property type="entry name" value="LRR_RPS2"/>
    <property type="match status" value="1"/>
</dbReference>
<reference evidence="5 6" key="1">
    <citation type="submission" date="2017-11" db="EMBL/GenBank/DDBJ databases">
        <title>De-novo sequencing of pomegranate (Punica granatum L.) genome.</title>
        <authorList>
            <person name="Akparov Z."/>
            <person name="Amiraslanov A."/>
            <person name="Hajiyeva S."/>
            <person name="Abbasov M."/>
            <person name="Kaur K."/>
            <person name="Hamwieh A."/>
            <person name="Solovyev V."/>
            <person name="Salamov A."/>
            <person name="Braich B."/>
            <person name="Kosarev P."/>
            <person name="Mahmoud A."/>
            <person name="Hajiyev E."/>
            <person name="Babayeva S."/>
            <person name="Izzatullayeva V."/>
            <person name="Mammadov A."/>
            <person name="Mammadov A."/>
            <person name="Sharifova S."/>
            <person name="Ojaghi J."/>
            <person name="Eynullazada K."/>
            <person name="Bayramov B."/>
            <person name="Abdulazimova A."/>
            <person name="Shahmuradov I."/>
        </authorList>
    </citation>
    <scope>NUCLEOTIDE SEQUENCE [LARGE SCALE GENOMIC DNA]</scope>
    <source>
        <strain evidence="6">cv. AG2017</strain>
        <tissue evidence="5">Leaf</tissue>
    </source>
</reference>
<feature type="domain" description="Disease resistance protein At4g27190-like leucine-rich repeats" evidence="4">
    <location>
        <begin position="605"/>
        <end position="680"/>
    </location>
</feature>
<feature type="compositionally biased region" description="Basic and acidic residues" evidence="3">
    <location>
        <begin position="291"/>
        <end position="302"/>
    </location>
</feature>
<dbReference type="SUPFAM" id="SSF52047">
    <property type="entry name" value="RNI-like"/>
    <property type="match status" value="1"/>
</dbReference>
<evidence type="ECO:0000259" key="4">
    <source>
        <dbReference type="Pfam" id="PF23247"/>
    </source>
</evidence>
<dbReference type="PANTHER" id="PTHR24015">
    <property type="entry name" value="OS07G0578800 PROTEIN-RELATED"/>
    <property type="match status" value="1"/>
</dbReference>
<dbReference type="FunFam" id="1.25.40.10:FF:000031">
    <property type="entry name" value="Pentatricopeptide repeat-containing protein mitochondrial"/>
    <property type="match status" value="1"/>
</dbReference>
<gene>
    <name evidence="5" type="ORF">CRG98_004686</name>
</gene>
<evidence type="ECO:0000256" key="1">
    <source>
        <dbReference type="ARBA" id="ARBA00022737"/>
    </source>
</evidence>
<dbReference type="InterPro" id="IPR032675">
    <property type="entry name" value="LRR_dom_sf"/>
</dbReference>
<dbReference type="Gene3D" id="1.25.40.10">
    <property type="entry name" value="Tetratricopeptide repeat domain"/>
    <property type="match status" value="2"/>
</dbReference>
<keyword evidence="1" id="KW-0677">Repeat</keyword>
<dbReference type="Proteomes" id="UP000233551">
    <property type="component" value="Unassembled WGS sequence"/>
</dbReference>
<dbReference type="EMBL" id="PGOL01000189">
    <property type="protein sequence ID" value="PKI74914.1"/>
    <property type="molecule type" value="Genomic_DNA"/>
</dbReference>
<name>A0A2I0L2H8_PUNGR</name>
<organism evidence="5 6">
    <name type="scientific">Punica granatum</name>
    <name type="common">Pomegranate</name>
    <dbReference type="NCBI Taxonomy" id="22663"/>
    <lineage>
        <taxon>Eukaryota</taxon>
        <taxon>Viridiplantae</taxon>
        <taxon>Streptophyta</taxon>
        <taxon>Embryophyta</taxon>
        <taxon>Tracheophyta</taxon>
        <taxon>Spermatophyta</taxon>
        <taxon>Magnoliopsida</taxon>
        <taxon>eudicotyledons</taxon>
        <taxon>Gunneridae</taxon>
        <taxon>Pentapetalae</taxon>
        <taxon>rosids</taxon>
        <taxon>malvids</taxon>
        <taxon>Myrtales</taxon>
        <taxon>Lythraceae</taxon>
        <taxon>Punica</taxon>
    </lineage>
</organism>
<dbReference type="InterPro" id="IPR002885">
    <property type="entry name" value="PPR_rpt"/>
</dbReference>
<dbReference type="STRING" id="22663.A0A2I0L2H8"/>